<evidence type="ECO:0000259" key="1">
    <source>
        <dbReference type="PROSITE" id="PS51186"/>
    </source>
</evidence>
<dbReference type="EC" id="2.3.1.-" evidence="2"/>
<evidence type="ECO:0000313" key="3">
    <source>
        <dbReference type="Proteomes" id="UP001236663"/>
    </source>
</evidence>
<dbReference type="CDD" id="cd04301">
    <property type="entry name" value="NAT_SF"/>
    <property type="match status" value="1"/>
</dbReference>
<organism evidence="2 3">
    <name type="scientific">Cyclobacterium jeungdonense</name>
    <dbReference type="NCBI Taxonomy" id="708087"/>
    <lineage>
        <taxon>Bacteria</taxon>
        <taxon>Pseudomonadati</taxon>
        <taxon>Bacteroidota</taxon>
        <taxon>Cytophagia</taxon>
        <taxon>Cytophagales</taxon>
        <taxon>Cyclobacteriaceae</taxon>
        <taxon>Cyclobacterium</taxon>
    </lineage>
</organism>
<dbReference type="SUPFAM" id="SSF55729">
    <property type="entry name" value="Acyl-CoA N-acyltransferases (Nat)"/>
    <property type="match status" value="1"/>
</dbReference>
<dbReference type="RefSeq" id="WP_240459234.1">
    <property type="nucleotide sequence ID" value="NZ_JAUFQS010000007.1"/>
</dbReference>
<comment type="caution">
    <text evidence="2">The sequence shown here is derived from an EMBL/GenBank/DDBJ whole genome shotgun (WGS) entry which is preliminary data.</text>
</comment>
<keyword evidence="3" id="KW-1185">Reference proteome</keyword>
<dbReference type="EMBL" id="JAUFQS010000007">
    <property type="protein sequence ID" value="MDN3687813.1"/>
    <property type="molecule type" value="Genomic_DNA"/>
</dbReference>
<dbReference type="PANTHER" id="PTHR43233">
    <property type="entry name" value="FAMILY N-ACETYLTRANSFERASE, PUTATIVE (AFU_ORTHOLOGUE AFUA_6G03350)-RELATED"/>
    <property type="match status" value="1"/>
</dbReference>
<dbReference type="GO" id="GO:0016746">
    <property type="term" value="F:acyltransferase activity"/>
    <property type="evidence" value="ECO:0007669"/>
    <property type="project" value="UniProtKB-KW"/>
</dbReference>
<dbReference type="PANTHER" id="PTHR43233:SF1">
    <property type="entry name" value="FAMILY N-ACETYLTRANSFERASE, PUTATIVE (AFU_ORTHOLOGUE AFUA_6G03350)-RELATED"/>
    <property type="match status" value="1"/>
</dbReference>
<gene>
    <name evidence="2" type="ORF">QWZ15_08230</name>
</gene>
<dbReference type="Gene3D" id="3.40.630.30">
    <property type="match status" value="1"/>
</dbReference>
<proteinExistence type="predicted"/>
<protein>
    <submittedName>
        <fullName evidence="2">GNAT family N-acetyltransferase</fullName>
        <ecNumber evidence="2">2.3.1.-</ecNumber>
    </submittedName>
</protein>
<dbReference type="InterPro" id="IPR000182">
    <property type="entry name" value="GNAT_dom"/>
</dbReference>
<dbReference type="Proteomes" id="UP001236663">
    <property type="component" value="Unassembled WGS sequence"/>
</dbReference>
<keyword evidence="2" id="KW-0012">Acyltransferase</keyword>
<evidence type="ECO:0000313" key="2">
    <source>
        <dbReference type="EMBL" id="MDN3687813.1"/>
    </source>
</evidence>
<dbReference type="InterPro" id="IPR053144">
    <property type="entry name" value="Acetyltransferase_Butenolide"/>
</dbReference>
<dbReference type="PROSITE" id="PS51186">
    <property type="entry name" value="GNAT"/>
    <property type="match status" value="1"/>
</dbReference>
<feature type="domain" description="N-acetyltransferase" evidence="1">
    <location>
        <begin position="4"/>
        <end position="137"/>
    </location>
</feature>
<dbReference type="Pfam" id="PF13673">
    <property type="entry name" value="Acetyltransf_10"/>
    <property type="match status" value="1"/>
</dbReference>
<sequence length="137" mass="15569">MEKIKYQEENHLSVYEFKELLIASTLGERRPVTDINRLETMLQHANLILTARKHGRLVGVARSITDQAFCTYLSDLAVHQDYQKQGIGKTLILKTKAAYPLAKLILLSAPKAVGFYPKIGMSKHPHCYFLDDPTRIT</sequence>
<keyword evidence="2" id="KW-0808">Transferase</keyword>
<accession>A0ABT8C7M4</accession>
<name>A0ABT8C7M4_9BACT</name>
<reference evidence="3" key="1">
    <citation type="journal article" date="2019" name="Int. J. Syst. Evol. Microbiol.">
        <title>The Global Catalogue of Microorganisms (GCM) 10K type strain sequencing project: providing services to taxonomists for standard genome sequencing and annotation.</title>
        <authorList>
            <consortium name="The Broad Institute Genomics Platform"/>
            <consortium name="The Broad Institute Genome Sequencing Center for Infectious Disease"/>
            <person name="Wu L."/>
            <person name="Ma J."/>
        </authorList>
    </citation>
    <scope>NUCLEOTIDE SEQUENCE [LARGE SCALE GENOMIC DNA]</scope>
    <source>
        <strain evidence="3">CECT 7706</strain>
    </source>
</reference>
<dbReference type="InterPro" id="IPR016181">
    <property type="entry name" value="Acyl_CoA_acyltransferase"/>
</dbReference>